<accession>A0A8S9PV84</accession>
<dbReference type="GO" id="GO:0006102">
    <property type="term" value="P:isocitrate metabolic process"/>
    <property type="evidence" value="ECO:0007669"/>
    <property type="project" value="InterPro"/>
</dbReference>
<name>A0A8S9PV84_BRACR</name>
<evidence type="ECO:0000256" key="8">
    <source>
        <dbReference type="PIRNR" id="PIRNR000108"/>
    </source>
</evidence>
<keyword evidence="6 8" id="KW-0560">Oxidoreductase</keyword>
<sequence>MWSEKAHLILQYSRLATNRLSSFEVWEHRLRVYLHVKKSQVDLHVRPNLKSSISLVLESIRSFAESSMYTAYQKKWPLYLSTKNTILKTYDGRFKDIFQEVYETNWRSKFEAAGIWNEHRLIIDLVAYAMKSEGGYVWACKNYDGDLQIDFLAQGYGSLGLMTSVLVCPDGKTIEAEAAHGTVTRHYRVHQKGGETSTNSIASIFAWSRGLVHRAKLDSNASLLNFTEKLEAGVWKNDQGSRAVDPRIQNGDKLQSYLNKVYAVLCRIWISGTDDVGVCPDGKTIEAEAAHGTVTRHYRVHQKGGETSTNSIASIFAWSRGLVHRAKLDSNASLLNFTEKLEAGVWKNDQGSRAVDPRIQRDDYVNTEEFIDAVAWELRKRLLGSSRL</sequence>
<dbReference type="GO" id="GO:0006099">
    <property type="term" value="P:tricarboxylic acid cycle"/>
    <property type="evidence" value="ECO:0007669"/>
    <property type="project" value="UniProtKB-KW"/>
</dbReference>
<reference evidence="10" key="1">
    <citation type="submission" date="2019-12" db="EMBL/GenBank/DDBJ databases">
        <title>Genome sequencing and annotation of Brassica cretica.</title>
        <authorList>
            <person name="Studholme D.J."/>
            <person name="Sarris P."/>
        </authorList>
    </citation>
    <scope>NUCLEOTIDE SEQUENCE</scope>
    <source>
        <strain evidence="10">PFS-109/04</strain>
        <tissue evidence="10">Leaf</tissue>
    </source>
</reference>
<evidence type="ECO:0000256" key="3">
    <source>
        <dbReference type="ARBA" id="ARBA00022532"/>
    </source>
</evidence>
<dbReference type="EC" id="1.1.1.42" evidence="8"/>
<evidence type="ECO:0000256" key="2">
    <source>
        <dbReference type="ARBA" id="ARBA00007769"/>
    </source>
</evidence>
<gene>
    <name evidence="10" type="ORF">F2Q69_00049416</name>
</gene>
<dbReference type="Proteomes" id="UP000712600">
    <property type="component" value="Unassembled WGS sequence"/>
</dbReference>
<keyword evidence="3 8" id="KW-0816">Tricarboxylic acid cycle</keyword>
<dbReference type="GO" id="GO:0006739">
    <property type="term" value="P:NADP+ metabolic process"/>
    <property type="evidence" value="ECO:0007669"/>
    <property type="project" value="TreeGrafter"/>
</dbReference>
<dbReference type="GO" id="GO:0004450">
    <property type="term" value="F:isocitrate dehydrogenase (NADP+) activity"/>
    <property type="evidence" value="ECO:0007669"/>
    <property type="project" value="UniProtKB-EC"/>
</dbReference>
<evidence type="ECO:0000256" key="1">
    <source>
        <dbReference type="ARBA" id="ARBA00001936"/>
    </source>
</evidence>
<evidence type="ECO:0000256" key="5">
    <source>
        <dbReference type="ARBA" id="ARBA00022842"/>
    </source>
</evidence>
<keyword evidence="7 8" id="KW-0464">Manganese</keyword>
<organism evidence="10 11">
    <name type="scientific">Brassica cretica</name>
    <name type="common">Mustard</name>
    <dbReference type="NCBI Taxonomy" id="69181"/>
    <lineage>
        <taxon>Eukaryota</taxon>
        <taxon>Viridiplantae</taxon>
        <taxon>Streptophyta</taxon>
        <taxon>Embryophyta</taxon>
        <taxon>Tracheophyta</taxon>
        <taxon>Spermatophyta</taxon>
        <taxon>Magnoliopsida</taxon>
        <taxon>eudicotyledons</taxon>
        <taxon>Gunneridae</taxon>
        <taxon>Pentapetalae</taxon>
        <taxon>rosids</taxon>
        <taxon>malvids</taxon>
        <taxon>Brassicales</taxon>
        <taxon>Brassicaceae</taxon>
        <taxon>Brassiceae</taxon>
        <taxon>Brassica</taxon>
    </lineage>
</organism>
<evidence type="ECO:0000256" key="6">
    <source>
        <dbReference type="ARBA" id="ARBA00023002"/>
    </source>
</evidence>
<dbReference type="AlphaFoldDB" id="A0A8S9PV84"/>
<evidence type="ECO:0000259" key="9">
    <source>
        <dbReference type="SMART" id="SM01329"/>
    </source>
</evidence>
<dbReference type="EMBL" id="QGKX02001347">
    <property type="protein sequence ID" value="KAF3523760.1"/>
    <property type="molecule type" value="Genomic_DNA"/>
</dbReference>
<dbReference type="GO" id="GO:0046872">
    <property type="term" value="F:metal ion binding"/>
    <property type="evidence" value="ECO:0007669"/>
    <property type="project" value="UniProtKB-KW"/>
</dbReference>
<dbReference type="PIRSF" id="PIRSF000108">
    <property type="entry name" value="IDH_NADP"/>
    <property type="match status" value="1"/>
</dbReference>
<protein>
    <recommendedName>
        <fullName evidence="8">Isocitrate dehydrogenase [NADP]</fullName>
        <ecNumber evidence="8">1.1.1.42</ecNumber>
    </recommendedName>
</protein>
<dbReference type="SUPFAM" id="SSF53659">
    <property type="entry name" value="Isocitrate/Isopropylmalate dehydrogenase-like"/>
    <property type="match status" value="2"/>
</dbReference>
<dbReference type="InterPro" id="IPR004790">
    <property type="entry name" value="Isocitrate_DH_NADP"/>
</dbReference>
<feature type="domain" description="Isopropylmalate dehydrogenase-like" evidence="9">
    <location>
        <begin position="9"/>
        <end position="261"/>
    </location>
</feature>
<comment type="cofactor">
    <cofactor evidence="8">
        <name>Mg(2+)</name>
        <dbReference type="ChEBI" id="CHEBI:18420"/>
    </cofactor>
    <cofactor evidence="8">
        <name>Mn(2+)</name>
        <dbReference type="ChEBI" id="CHEBI:29035"/>
    </cofactor>
    <text evidence="8">Binds 1 Mg(2+) or Mn(2+) ion per subunit.</text>
</comment>
<comment type="caution">
    <text evidence="10">The sequence shown here is derived from an EMBL/GenBank/DDBJ whole genome shotgun (WGS) entry which is preliminary data.</text>
</comment>
<keyword evidence="5 8" id="KW-0460">Magnesium</keyword>
<dbReference type="Pfam" id="PF00180">
    <property type="entry name" value="Iso_dh"/>
    <property type="match status" value="2"/>
</dbReference>
<evidence type="ECO:0000256" key="4">
    <source>
        <dbReference type="ARBA" id="ARBA00022723"/>
    </source>
</evidence>
<keyword evidence="8" id="KW-0521">NADP</keyword>
<dbReference type="InterPro" id="IPR024084">
    <property type="entry name" value="IsoPropMal-DH-like_dom"/>
</dbReference>
<keyword evidence="4 8" id="KW-0479">Metal-binding</keyword>
<evidence type="ECO:0000256" key="7">
    <source>
        <dbReference type="ARBA" id="ARBA00023211"/>
    </source>
</evidence>
<comment type="catalytic activity">
    <reaction evidence="8">
        <text>D-threo-isocitrate + NADP(+) = 2-oxoglutarate + CO2 + NADPH</text>
        <dbReference type="Rhea" id="RHEA:19629"/>
        <dbReference type="ChEBI" id="CHEBI:15562"/>
        <dbReference type="ChEBI" id="CHEBI:16526"/>
        <dbReference type="ChEBI" id="CHEBI:16810"/>
        <dbReference type="ChEBI" id="CHEBI:57783"/>
        <dbReference type="ChEBI" id="CHEBI:58349"/>
        <dbReference type="EC" id="1.1.1.42"/>
    </reaction>
</comment>
<dbReference type="GO" id="GO:0005739">
    <property type="term" value="C:mitochondrion"/>
    <property type="evidence" value="ECO:0007669"/>
    <property type="project" value="TreeGrafter"/>
</dbReference>
<dbReference type="PANTHER" id="PTHR11822">
    <property type="entry name" value="NADP-SPECIFIC ISOCITRATE DEHYDROGENASE"/>
    <property type="match status" value="1"/>
</dbReference>
<proteinExistence type="inferred from homology"/>
<comment type="similarity">
    <text evidence="2 8">Belongs to the isocitrate and isopropylmalate dehydrogenases family.</text>
</comment>
<dbReference type="PANTHER" id="PTHR11822:SF30">
    <property type="entry name" value="PEROXISOMAL ISOCITRATE DEHYDROGENASE [NADP]"/>
    <property type="match status" value="1"/>
</dbReference>
<evidence type="ECO:0000313" key="10">
    <source>
        <dbReference type="EMBL" id="KAF3523760.1"/>
    </source>
</evidence>
<comment type="cofactor">
    <cofactor evidence="1">
        <name>Mn(2+)</name>
        <dbReference type="ChEBI" id="CHEBI:29035"/>
    </cofactor>
</comment>
<dbReference type="Gene3D" id="3.40.718.10">
    <property type="entry name" value="Isopropylmalate Dehydrogenase"/>
    <property type="match status" value="2"/>
</dbReference>
<dbReference type="SMART" id="SM01329">
    <property type="entry name" value="Iso_dh"/>
    <property type="match status" value="1"/>
</dbReference>
<evidence type="ECO:0000313" key="11">
    <source>
        <dbReference type="Proteomes" id="UP000712600"/>
    </source>
</evidence>